<proteinExistence type="predicted"/>
<dbReference type="Proteomes" id="UP000805704">
    <property type="component" value="Chromosome 24"/>
</dbReference>
<accession>A0ACB7ESA3</accession>
<keyword evidence="2" id="KW-1185">Reference proteome</keyword>
<feature type="non-terminal residue" evidence="1">
    <location>
        <position position="617"/>
    </location>
</feature>
<sequence length="617" mass="68861">MTKTRTNGECPICGKVLQMVAKHLRETHLIKNGKERAILNSMATGRTVIPPGPCPIQGCSPAIINVDKHLKAHKELTYEQIAEERRKAKRAAAIKALATLRASSPDPLMQTRLDLADPDEAASEEERGGCIFLLRLRRAAMSPPPQKKAKTKHLEESEEVRRRAALPDLQTPKVKIRNLTAQVKRLKRQVADLKMHISIVPAGTTPKVECCTSCCNQFHCPLCLTFKPTKLSKLQTHLEAHRKGGILYKDKIICRCGLNCRDQRHFHCPVCNKTVVRRPDMARHLEACQGAMTATSTEQTSPPTNKDTAAASSFVLPAAENRDSRLSLKKEKHQDTGYPPPDDTLERLVKYLYSKKKIPADLPDDLIKPKALTNHLTELHPTETVCTNCPGSVHLQNSTRVTQKAKIISMNGILERPPPSGNSAEHQPLPGGIPPQTQGLHSDPKKDIGPCGTQCELLTKCDQVAPCRASWTVQNPAQEQLLEYILDIEKPKTELIVKTQKGCLTRADFWTLGLNNQMESTIGNACFQLIEQIAQSKNDVHMRDAIVIPIWKPGHFLLSADMPTLRKWWCVMLIENFDLGSHGKMFAHWTDMSKALLAGEVPPVFRLKKRKVDDMTE</sequence>
<comment type="caution">
    <text evidence="1">The sequence shown here is derived from an EMBL/GenBank/DDBJ whole genome shotgun (WGS) entry which is preliminary data.</text>
</comment>
<evidence type="ECO:0000313" key="1">
    <source>
        <dbReference type="EMBL" id="KAG8004737.1"/>
    </source>
</evidence>
<reference evidence="1" key="1">
    <citation type="submission" date="2020-04" db="EMBL/GenBank/DDBJ databases">
        <title>A chromosome-scale assembly and high-density genetic map of the yellow drum (Nibea albiflora) genome.</title>
        <authorList>
            <person name="Xu D."/>
            <person name="Zhang W."/>
            <person name="Chen R."/>
            <person name="Tan P."/>
            <person name="Wang L."/>
            <person name="Song H."/>
            <person name="Tian L."/>
            <person name="Zhu Q."/>
            <person name="Wang B."/>
        </authorList>
    </citation>
    <scope>NUCLEOTIDE SEQUENCE</scope>
    <source>
        <strain evidence="1">ZJHYS-2018</strain>
    </source>
</reference>
<organism evidence="1 2">
    <name type="scientific">Nibea albiflora</name>
    <name type="common">Yellow drum</name>
    <name type="synonym">Corvina albiflora</name>
    <dbReference type="NCBI Taxonomy" id="240163"/>
    <lineage>
        <taxon>Eukaryota</taxon>
        <taxon>Metazoa</taxon>
        <taxon>Chordata</taxon>
        <taxon>Craniata</taxon>
        <taxon>Vertebrata</taxon>
        <taxon>Euteleostomi</taxon>
        <taxon>Actinopterygii</taxon>
        <taxon>Neopterygii</taxon>
        <taxon>Teleostei</taxon>
        <taxon>Neoteleostei</taxon>
        <taxon>Acanthomorphata</taxon>
        <taxon>Eupercaria</taxon>
        <taxon>Sciaenidae</taxon>
        <taxon>Nibea</taxon>
    </lineage>
</organism>
<evidence type="ECO:0000313" key="2">
    <source>
        <dbReference type="Proteomes" id="UP000805704"/>
    </source>
</evidence>
<name>A0ACB7ESA3_NIBAL</name>
<protein>
    <submittedName>
        <fullName evidence="1">Uncharacterized protein</fullName>
    </submittedName>
</protein>
<gene>
    <name evidence="1" type="ORF">GBF38_016612</name>
</gene>
<dbReference type="EMBL" id="CM024812">
    <property type="protein sequence ID" value="KAG8004737.1"/>
    <property type="molecule type" value="Genomic_DNA"/>
</dbReference>